<evidence type="ECO:0000313" key="3">
    <source>
        <dbReference type="Proteomes" id="UP000468735"/>
    </source>
</evidence>
<protein>
    <recommendedName>
        <fullName evidence="4">Lipoprotein</fullName>
    </recommendedName>
</protein>
<dbReference type="AlphaFoldDB" id="A0A6H9Z499"/>
<dbReference type="Proteomes" id="UP000468735">
    <property type="component" value="Unassembled WGS sequence"/>
</dbReference>
<name>A0A6H9Z499_9ACTN</name>
<comment type="caution">
    <text evidence="2">The sequence shown here is derived from an EMBL/GenBank/DDBJ whole genome shotgun (WGS) entry which is preliminary data.</text>
</comment>
<keyword evidence="3" id="KW-1185">Reference proteome</keyword>
<organism evidence="2 3">
    <name type="scientific">Actinomadura rudentiformis</name>
    <dbReference type="NCBI Taxonomy" id="359158"/>
    <lineage>
        <taxon>Bacteria</taxon>
        <taxon>Bacillati</taxon>
        <taxon>Actinomycetota</taxon>
        <taxon>Actinomycetes</taxon>
        <taxon>Streptosporangiales</taxon>
        <taxon>Thermomonosporaceae</taxon>
        <taxon>Actinomadura</taxon>
    </lineage>
</organism>
<dbReference type="PROSITE" id="PS51257">
    <property type="entry name" value="PROKAR_LIPOPROTEIN"/>
    <property type="match status" value="1"/>
</dbReference>
<dbReference type="OrthoDB" id="4800194at2"/>
<gene>
    <name evidence="2" type="ORF">F8566_07200</name>
</gene>
<evidence type="ECO:0000256" key="1">
    <source>
        <dbReference type="SAM" id="MobiDB-lite"/>
    </source>
</evidence>
<proteinExistence type="predicted"/>
<feature type="region of interest" description="Disordered" evidence="1">
    <location>
        <begin position="25"/>
        <end position="48"/>
    </location>
</feature>
<reference evidence="2 3" key="1">
    <citation type="submission" date="2019-09" db="EMBL/GenBank/DDBJ databases">
        <title>Actinomadura physcomitrii sp. nov., a novel actinomycete isolated from moss [Physcomitrium sphaericum (Ludw) Fuernr].</title>
        <authorList>
            <person name="Zhuang X."/>
            <person name="Liu C."/>
        </authorList>
    </citation>
    <scope>NUCLEOTIDE SEQUENCE [LARGE SCALE GENOMIC DNA]</scope>
    <source>
        <strain evidence="2 3">HMC1</strain>
    </source>
</reference>
<evidence type="ECO:0000313" key="2">
    <source>
        <dbReference type="EMBL" id="KAB2350761.1"/>
    </source>
</evidence>
<dbReference type="EMBL" id="WBMT01000003">
    <property type="protein sequence ID" value="KAB2350761.1"/>
    <property type="molecule type" value="Genomic_DNA"/>
</dbReference>
<accession>A0A6H9Z499</accession>
<evidence type="ECO:0008006" key="4">
    <source>
        <dbReference type="Google" id="ProtNLM"/>
    </source>
</evidence>
<dbReference type="RefSeq" id="WP_151559161.1">
    <property type="nucleotide sequence ID" value="NZ_WBMT01000003.1"/>
</dbReference>
<sequence length="334" mass="35414">MRARWAGTAAFAGLTLIVTTAGCSGDGRPKAEAPPSIPPPPIATIPAPASADGLSLPLEAYLLTPEQNATVHRAQSMLTADCMRRYGFSYPVAGARGLSAARETVNWLFLSERTAAQWGYHQSPERRAEIQRAQEGGNGTDLSGAAKAVMTGTAASYQGTAVPKGGCFSQGRDGIEAGAGKIKLPTWADRGDQKLPPGAPPSMRLASEQPSYLPETLLDGAFKYAQADARMKKVEAAWSTCMNEAGHAYPNVDAVLRDRRWEGGEGPSTAEIATARADARCRARVNYAGTMYALQVAYQEALIEQNAEALVQVRRTNETMVRNAAEVLNGGSTS</sequence>